<dbReference type="PANTHER" id="PTHR43884">
    <property type="entry name" value="ACYL-COA DEHYDROGENASE"/>
    <property type="match status" value="1"/>
</dbReference>
<evidence type="ECO:0000313" key="8">
    <source>
        <dbReference type="EMBL" id="SNT09463.1"/>
    </source>
</evidence>
<dbReference type="InterPro" id="IPR009100">
    <property type="entry name" value="AcylCoA_DH/oxidase_NM_dom_sf"/>
</dbReference>
<dbReference type="InterPro" id="IPR037069">
    <property type="entry name" value="AcylCoA_DH/ox_N_sf"/>
</dbReference>
<dbReference type="PANTHER" id="PTHR43884:SF20">
    <property type="entry name" value="ACYL-COA DEHYDROGENASE FADE28"/>
    <property type="match status" value="1"/>
</dbReference>
<dbReference type="Proteomes" id="UP000198327">
    <property type="component" value="Unassembled WGS sequence"/>
</dbReference>
<dbReference type="OrthoDB" id="8677713at2"/>
<comment type="similarity">
    <text evidence="2">Belongs to the acyl-CoA dehydrogenase family.</text>
</comment>
<proteinExistence type="inferred from homology"/>
<reference evidence="9" key="1">
    <citation type="submission" date="2017-06" db="EMBL/GenBank/DDBJ databases">
        <authorList>
            <person name="Varghese N."/>
            <person name="Submissions S."/>
        </authorList>
    </citation>
    <scope>NUCLEOTIDE SEQUENCE [LARGE SCALE GENOMIC DNA]</scope>
    <source>
        <strain evidence="9">JCM 23211</strain>
    </source>
</reference>
<feature type="domain" description="Acyl-CoA dehydrogenase/oxidase N-terminal" evidence="7">
    <location>
        <begin position="38"/>
        <end position="120"/>
    </location>
</feature>
<dbReference type="Pfam" id="PF02771">
    <property type="entry name" value="Acyl-CoA_dh_N"/>
    <property type="match status" value="1"/>
</dbReference>
<dbReference type="AlphaFoldDB" id="A0A239JVP6"/>
<dbReference type="GO" id="GO:0003995">
    <property type="term" value="F:acyl-CoA dehydrogenase activity"/>
    <property type="evidence" value="ECO:0007669"/>
    <property type="project" value="TreeGrafter"/>
</dbReference>
<gene>
    <name evidence="8" type="ORF">SAMN05421642_10983</name>
</gene>
<dbReference type="Pfam" id="PF00441">
    <property type="entry name" value="Acyl-CoA_dh_1"/>
    <property type="match status" value="1"/>
</dbReference>
<dbReference type="RefSeq" id="WP_089247993.1">
    <property type="nucleotide sequence ID" value="NZ_FZOW01000009.1"/>
</dbReference>
<evidence type="ECO:0000256" key="5">
    <source>
        <dbReference type="ARBA" id="ARBA00023002"/>
    </source>
</evidence>
<accession>A0A239JVP6</accession>
<evidence type="ECO:0000259" key="6">
    <source>
        <dbReference type="Pfam" id="PF00441"/>
    </source>
</evidence>
<keyword evidence="3" id="KW-0285">Flavoprotein</keyword>
<organism evidence="8 9">
    <name type="scientific">Rhodococcoides kyotonense</name>
    <dbReference type="NCBI Taxonomy" id="398843"/>
    <lineage>
        <taxon>Bacteria</taxon>
        <taxon>Bacillati</taxon>
        <taxon>Actinomycetota</taxon>
        <taxon>Actinomycetes</taxon>
        <taxon>Mycobacteriales</taxon>
        <taxon>Nocardiaceae</taxon>
        <taxon>Rhodococcoides</taxon>
    </lineage>
</organism>
<evidence type="ECO:0000256" key="2">
    <source>
        <dbReference type="ARBA" id="ARBA00009347"/>
    </source>
</evidence>
<protein>
    <submittedName>
        <fullName evidence="8">Acyl-CoA dehydrogenase</fullName>
    </submittedName>
</protein>
<keyword evidence="4" id="KW-0274">FAD</keyword>
<evidence type="ECO:0000256" key="1">
    <source>
        <dbReference type="ARBA" id="ARBA00001974"/>
    </source>
</evidence>
<sequence>MRFALDTHRLDFAASIDAMLGAADVPRISRSLAAGDIGPVRALFRSLADLGVTGLTIDAEHDGIGAEPLDVVVALERLGRWAVPGPVVESLVAVPVLLSNLDPTDRARRDTWLTGLATGDAVASATVGSVVPRAPDPEVADLLLLVDDYSVSTGSVVFVHDSVDPSRRLGDLVAVDPVSAGDTRPVVDVVSTYASLACAAQLLGAGRALLDTTAEYARSRRQFGRSIGTFQAVKHALADVSIGLEMARPLLWGAALSLAADSPDARRDVSAAKVACGDAAYRASRTALQIHGAIGYTREYDVSLWIAKVQALRSAWGTGAQHRRIVLEAL</sequence>
<feature type="domain" description="Acyl-CoA dehydrogenase/oxidase C-terminal" evidence="6">
    <location>
        <begin position="196"/>
        <end position="329"/>
    </location>
</feature>
<evidence type="ECO:0000313" key="9">
    <source>
        <dbReference type="Proteomes" id="UP000198327"/>
    </source>
</evidence>
<keyword evidence="9" id="KW-1185">Reference proteome</keyword>
<evidence type="ECO:0000259" key="7">
    <source>
        <dbReference type="Pfam" id="PF02771"/>
    </source>
</evidence>
<dbReference type="InterPro" id="IPR009075">
    <property type="entry name" value="AcylCo_DH/oxidase_C"/>
</dbReference>
<name>A0A239JVP6_9NOCA</name>
<dbReference type="InterPro" id="IPR036250">
    <property type="entry name" value="AcylCo_DH-like_C"/>
</dbReference>
<dbReference type="EMBL" id="FZOW01000009">
    <property type="protein sequence ID" value="SNT09463.1"/>
    <property type="molecule type" value="Genomic_DNA"/>
</dbReference>
<keyword evidence="5" id="KW-0560">Oxidoreductase</keyword>
<evidence type="ECO:0000256" key="4">
    <source>
        <dbReference type="ARBA" id="ARBA00022827"/>
    </source>
</evidence>
<evidence type="ECO:0000256" key="3">
    <source>
        <dbReference type="ARBA" id="ARBA00022630"/>
    </source>
</evidence>
<dbReference type="GO" id="GO:0050660">
    <property type="term" value="F:flavin adenine dinucleotide binding"/>
    <property type="evidence" value="ECO:0007669"/>
    <property type="project" value="InterPro"/>
</dbReference>
<dbReference type="InterPro" id="IPR013786">
    <property type="entry name" value="AcylCoA_DH/ox_N"/>
</dbReference>
<comment type="cofactor">
    <cofactor evidence="1">
        <name>FAD</name>
        <dbReference type="ChEBI" id="CHEBI:57692"/>
    </cofactor>
</comment>
<dbReference type="SUPFAM" id="SSF47203">
    <property type="entry name" value="Acyl-CoA dehydrogenase C-terminal domain-like"/>
    <property type="match status" value="1"/>
</dbReference>
<dbReference type="SUPFAM" id="SSF56645">
    <property type="entry name" value="Acyl-CoA dehydrogenase NM domain-like"/>
    <property type="match status" value="1"/>
</dbReference>
<dbReference type="Gene3D" id="1.20.140.10">
    <property type="entry name" value="Butyryl-CoA Dehydrogenase, subunit A, domain 3"/>
    <property type="match status" value="1"/>
</dbReference>
<dbReference type="Gene3D" id="1.10.540.10">
    <property type="entry name" value="Acyl-CoA dehydrogenase/oxidase, N-terminal domain"/>
    <property type="match status" value="1"/>
</dbReference>